<feature type="domain" description="NB-ARC" evidence="7">
    <location>
        <begin position="124"/>
        <end position="273"/>
    </location>
</feature>
<dbReference type="Gene3D" id="3.80.10.10">
    <property type="entry name" value="Ribonuclease Inhibitor"/>
    <property type="match status" value="2"/>
</dbReference>
<dbReference type="InterPro" id="IPR027417">
    <property type="entry name" value="P-loop_NTPase"/>
</dbReference>
<sequence length="895" mass="102958">MLEEVCKYIDDMVDEWNFAALKRRIEGRSEDLSLPWASKKVCPLIPSSSSFMCFKKVVIRRDMVKNITELRERLDVIAVKKDLYGLRPLVRSGDRGTVRLPSTSLVHEKMVYGRDTDKKILVRKLMLEVVQVGPQVISIVGATGIGKTTLAELVYNDNLLKNYFDVRVSVWVSDDFSPATIANSIELKVLLNRLRDCISGKKFLLFLDDVWTEDYSKWEPLKESLNCGDPGSKILVTTRNERVARMMGSDEIHYLGRLSDEDCWMLMKDIAFCGQHEEAHQEFEVISREIAKNCNGLPLAAKFLGSLLRTKRTKQEWESILQSVIWEVHVSEAGLFPLLFLSYKDLSPVIKQCFLYCGVFPQKSEIVVEKLIRMWMALGYLSQTERMSDLESRGIEYFENLIMYSVFKDFVVHGDRVYCKIDETMHDFAQFLKRTKSQDHNHGVNAKKKLSLQDYSQPLVSQAQVYRSLICQNELPSERFYVITCLRVLSLCECDMQEIPSSIEALIHLRYLDLSGNGSITGVSESVCKLYYLQTLYLSNCWLRQIPRKIGNLIYLRHLDFSWNSYIEELPEPICNLYDLRTLNIAYCSRLSRLPRGIEKLSRLRHLPNDETEILHQIPQGLEKLTGLQTLRLFHAGKDWSKLGYLERLDQLSESLELKIRLHDREDVNEARKAALRRKINIQRLKIYFLDAMRRTEGEVSISNETMEALQPSPNLHYLTIHGYKGTKFPAWISSSLSHLKVLEFQGFSNITTLPCLGKLPELKELSVWVMEDLRSVGREFLGIEGNTDGSTPSSGVVISFPNLESLSLRGCPNWEEWEDITAEEEKMGSLLIMPHLKQLAIHACRLTQLPHRLLRKASSLQHLTIERSFNLLEHYGKNGSGSRFLSHIPHVTVS</sequence>
<dbReference type="GO" id="GO:0043531">
    <property type="term" value="F:ADP binding"/>
    <property type="evidence" value="ECO:0007669"/>
    <property type="project" value="InterPro"/>
</dbReference>
<evidence type="ECO:0000256" key="6">
    <source>
        <dbReference type="ARBA" id="ARBA00022840"/>
    </source>
</evidence>
<keyword evidence="10" id="KW-1185">Reference proteome</keyword>
<dbReference type="PANTHER" id="PTHR36766">
    <property type="entry name" value="PLANT BROAD-SPECTRUM MILDEW RESISTANCE PROTEIN RPW8"/>
    <property type="match status" value="1"/>
</dbReference>
<dbReference type="InterPro" id="IPR058922">
    <property type="entry name" value="WHD_DRP"/>
</dbReference>
<dbReference type="PANTHER" id="PTHR36766:SF40">
    <property type="entry name" value="DISEASE RESISTANCE PROTEIN RGA3"/>
    <property type="match status" value="1"/>
</dbReference>
<reference evidence="11" key="1">
    <citation type="submission" date="2025-08" db="UniProtKB">
        <authorList>
            <consortium name="RefSeq"/>
        </authorList>
    </citation>
    <scope>IDENTIFICATION</scope>
</reference>
<keyword evidence="2" id="KW-0433">Leucine-rich repeat</keyword>
<dbReference type="Pfam" id="PF23559">
    <property type="entry name" value="WHD_DRP"/>
    <property type="match status" value="1"/>
</dbReference>
<organism evidence="10 11">
    <name type="scientific">Sesamum indicum</name>
    <name type="common">Oriental sesame</name>
    <name type="synonym">Sesamum orientale</name>
    <dbReference type="NCBI Taxonomy" id="4182"/>
    <lineage>
        <taxon>Eukaryota</taxon>
        <taxon>Viridiplantae</taxon>
        <taxon>Streptophyta</taxon>
        <taxon>Embryophyta</taxon>
        <taxon>Tracheophyta</taxon>
        <taxon>Spermatophyta</taxon>
        <taxon>Magnoliopsida</taxon>
        <taxon>eudicotyledons</taxon>
        <taxon>Gunneridae</taxon>
        <taxon>Pentapetalae</taxon>
        <taxon>asterids</taxon>
        <taxon>lamiids</taxon>
        <taxon>Lamiales</taxon>
        <taxon>Pedaliaceae</taxon>
        <taxon>Sesamum</taxon>
    </lineage>
</organism>
<gene>
    <name evidence="11" type="primary">LOC105157840</name>
</gene>
<name>A0A8M8UNW2_SESIN</name>
<dbReference type="InterPro" id="IPR036388">
    <property type="entry name" value="WH-like_DNA-bd_sf"/>
</dbReference>
<evidence type="ECO:0000313" key="10">
    <source>
        <dbReference type="Proteomes" id="UP000504604"/>
    </source>
</evidence>
<dbReference type="OrthoDB" id="5279713at2759"/>
<keyword evidence="6" id="KW-0067">ATP-binding</keyword>
<dbReference type="Proteomes" id="UP000504604">
    <property type="component" value="Linkage group LG3"/>
</dbReference>
<keyword evidence="5" id="KW-0611">Plant defense</keyword>
<evidence type="ECO:0000256" key="1">
    <source>
        <dbReference type="ARBA" id="ARBA00008894"/>
    </source>
</evidence>
<evidence type="ECO:0000259" key="9">
    <source>
        <dbReference type="Pfam" id="PF23598"/>
    </source>
</evidence>
<evidence type="ECO:0000259" key="8">
    <source>
        <dbReference type="Pfam" id="PF23559"/>
    </source>
</evidence>
<dbReference type="AlphaFoldDB" id="A0A8M8UNW2"/>
<dbReference type="InterPro" id="IPR042197">
    <property type="entry name" value="Apaf_helical"/>
</dbReference>
<dbReference type="RefSeq" id="XP_020548062.1">
    <property type="nucleotide sequence ID" value="XM_020692403.1"/>
</dbReference>
<evidence type="ECO:0000256" key="3">
    <source>
        <dbReference type="ARBA" id="ARBA00022737"/>
    </source>
</evidence>
<evidence type="ECO:0000256" key="4">
    <source>
        <dbReference type="ARBA" id="ARBA00022741"/>
    </source>
</evidence>
<dbReference type="InterPro" id="IPR002182">
    <property type="entry name" value="NB-ARC"/>
</dbReference>
<accession>A0A8M8UNW2</accession>
<keyword evidence="4" id="KW-0547">Nucleotide-binding</keyword>
<dbReference type="GeneID" id="105157840"/>
<dbReference type="Pfam" id="PF23598">
    <property type="entry name" value="LRR_14"/>
    <property type="match status" value="1"/>
</dbReference>
<dbReference type="Gene3D" id="1.10.10.10">
    <property type="entry name" value="Winged helix-like DNA-binding domain superfamily/Winged helix DNA-binding domain"/>
    <property type="match status" value="1"/>
</dbReference>
<dbReference type="PRINTS" id="PR00364">
    <property type="entry name" value="DISEASERSIST"/>
</dbReference>
<evidence type="ECO:0000313" key="11">
    <source>
        <dbReference type="RefSeq" id="XP_020548062.1"/>
    </source>
</evidence>
<protein>
    <submittedName>
        <fullName evidence="11">Disease resistance RPP13-like protein 1</fullName>
    </submittedName>
</protein>
<dbReference type="InterPro" id="IPR055414">
    <property type="entry name" value="LRR_R13L4/SHOC2-like"/>
</dbReference>
<evidence type="ECO:0000256" key="2">
    <source>
        <dbReference type="ARBA" id="ARBA00022614"/>
    </source>
</evidence>
<proteinExistence type="inferred from homology"/>
<dbReference type="Gene3D" id="3.40.50.300">
    <property type="entry name" value="P-loop containing nucleotide triphosphate hydrolases"/>
    <property type="match status" value="1"/>
</dbReference>
<dbReference type="Gene3D" id="1.10.8.430">
    <property type="entry name" value="Helical domain of apoptotic protease-activating factors"/>
    <property type="match status" value="1"/>
</dbReference>
<feature type="domain" description="Disease resistance R13L4/SHOC-2-like LRR" evidence="9">
    <location>
        <begin position="548"/>
        <end position="774"/>
    </location>
</feature>
<dbReference type="GO" id="GO:0006952">
    <property type="term" value="P:defense response"/>
    <property type="evidence" value="ECO:0007669"/>
    <property type="project" value="UniProtKB-KW"/>
</dbReference>
<comment type="similarity">
    <text evidence="1">Belongs to the disease resistance NB-LRR family.</text>
</comment>
<evidence type="ECO:0000259" key="7">
    <source>
        <dbReference type="Pfam" id="PF00931"/>
    </source>
</evidence>
<dbReference type="Pfam" id="PF00931">
    <property type="entry name" value="NB-ARC"/>
    <property type="match status" value="1"/>
</dbReference>
<dbReference type="SUPFAM" id="SSF52058">
    <property type="entry name" value="L domain-like"/>
    <property type="match status" value="1"/>
</dbReference>
<feature type="domain" description="Disease resistance protein winged helix" evidence="8">
    <location>
        <begin position="359"/>
        <end position="429"/>
    </location>
</feature>
<evidence type="ECO:0000256" key="5">
    <source>
        <dbReference type="ARBA" id="ARBA00022821"/>
    </source>
</evidence>
<dbReference type="InterPro" id="IPR032675">
    <property type="entry name" value="LRR_dom_sf"/>
</dbReference>
<keyword evidence="3" id="KW-0677">Repeat</keyword>
<dbReference type="KEGG" id="sind:105157840"/>
<dbReference type="SUPFAM" id="SSF52540">
    <property type="entry name" value="P-loop containing nucleoside triphosphate hydrolases"/>
    <property type="match status" value="1"/>
</dbReference>